<dbReference type="InterPro" id="IPR007253">
    <property type="entry name" value="Cell_wall-bd_2"/>
</dbReference>
<keyword evidence="2" id="KW-1185">Reference proteome</keyword>
<proteinExistence type="predicted"/>
<gene>
    <name evidence="1" type="ORF">NWF35_06880</name>
</gene>
<dbReference type="Pfam" id="PF04122">
    <property type="entry name" value="CW_binding_2"/>
    <property type="match status" value="3"/>
</dbReference>
<dbReference type="RefSeq" id="WP_301238319.1">
    <property type="nucleotide sequence ID" value="NZ_JANRHH010000029.1"/>
</dbReference>
<dbReference type="PANTHER" id="PTHR30032:SF8">
    <property type="entry name" value="GERMINATION-SPECIFIC N-ACETYLMURAMOYL-L-ALANINE AMIDASE"/>
    <property type="match status" value="1"/>
</dbReference>
<comment type="caution">
    <text evidence="1">The sequence shown here is derived from an EMBL/GenBank/DDBJ whole genome shotgun (WGS) entry which is preliminary data.</text>
</comment>
<sequence length="574" mass="61911">MALLNARRFSVLIVVVLVVTLVGTGFSAPSADAAKQVVGKQREAQKGKVMIKKQQLLHQWKEAKRDQRFRTMMNRVDKHLAQSQTVENEALFQGQIDIFTVHQHAFQTDGGTVHVEMSPSDDSVGYMIVPMDPDDNNVYLDGDNLPAGAYGLVVFGGGEETPVDYSVKLTGIPFTYISQKLPQWNVITPEKSFYRMNKTDQKLTVKASTDAPMAVLFVNDDEPLELINPQNVQQDVELQLGFNTMSLMALNHDGSALWKGFHVIKPGLKRLGGKDRFEVSANVSKEISSRFFHASTVVLARGDVFTDALSGVPLAVPLEGAPMLLTNTNGLPTAIKEEIKRLAPERAVILGGTGSISTSVEKQLRQLGIQDVERISGPDRFAVSAAIGTKVAEIGSDTTIVVSGTVFSDAMSSSSVAGWGGIPILLTLKDQLPASIKTFIANNPQIKNFIIVGGPGTVSDQVKAQLLQARPGASVERIGGADRYEVGVNVIHYFGLPPSTLTFARGDLFTDALSGAPLAAYMGAPILLTPSTKLDPKVQRYLDVNEGNTDAIYIFGGPASVSDQVAKQLYGYIP</sequence>
<name>A0ABT8ILG6_9BACL</name>
<dbReference type="Proteomes" id="UP001174196">
    <property type="component" value="Unassembled WGS sequence"/>
</dbReference>
<dbReference type="EMBL" id="JANRHH010000029">
    <property type="protein sequence ID" value="MDN4593632.1"/>
    <property type="molecule type" value="Genomic_DNA"/>
</dbReference>
<protein>
    <submittedName>
        <fullName evidence="1">Cell wall-binding repeat-containing protein</fullName>
    </submittedName>
</protein>
<dbReference type="InterPro" id="IPR051922">
    <property type="entry name" value="Bact_Sporulation_Assoc"/>
</dbReference>
<organism evidence="1 2">
    <name type="scientific">Polycladomyces subterraneus</name>
    <dbReference type="NCBI Taxonomy" id="1016997"/>
    <lineage>
        <taxon>Bacteria</taxon>
        <taxon>Bacillati</taxon>
        <taxon>Bacillota</taxon>
        <taxon>Bacilli</taxon>
        <taxon>Bacillales</taxon>
        <taxon>Thermoactinomycetaceae</taxon>
        <taxon>Polycladomyces</taxon>
    </lineage>
</organism>
<evidence type="ECO:0000313" key="1">
    <source>
        <dbReference type="EMBL" id="MDN4593632.1"/>
    </source>
</evidence>
<dbReference type="Gene3D" id="3.40.50.12090">
    <property type="match status" value="1"/>
</dbReference>
<reference evidence="1" key="1">
    <citation type="submission" date="2022-08" db="EMBL/GenBank/DDBJ databases">
        <title>Polycladomyces zharkentsis sp. nov., a novel thermophilic CMC and starch-degrading bacterium isolated from a geothermal spring in Kazakhstan.</title>
        <authorList>
            <person name="Mashzhan A."/>
            <person name="Kistaubaeva A."/>
            <person name="Javier-Lopez R."/>
            <person name="Birkeland N.-K."/>
        </authorList>
    </citation>
    <scope>NUCLEOTIDE SEQUENCE</scope>
    <source>
        <strain evidence="1">KSR 13</strain>
    </source>
</reference>
<accession>A0ABT8ILG6</accession>
<dbReference type="PANTHER" id="PTHR30032">
    <property type="entry name" value="N-ACETYLMURAMOYL-L-ALANINE AMIDASE-RELATED"/>
    <property type="match status" value="1"/>
</dbReference>
<evidence type="ECO:0000313" key="2">
    <source>
        <dbReference type="Proteomes" id="UP001174196"/>
    </source>
</evidence>